<dbReference type="PANTHER" id="PTHR33840">
    <property type="match status" value="1"/>
</dbReference>
<dbReference type="PANTHER" id="PTHR33840:SF1">
    <property type="entry name" value="TLE1 PHOSPHOLIPASE DOMAIN-CONTAINING PROTEIN"/>
    <property type="match status" value="1"/>
</dbReference>
<dbReference type="Pfam" id="PF09994">
    <property type="entry name" value="T6SS_Tle1-like_cat"/>
    <property type="match status" value="1"/>
</dbReference>
<evidence type="ECO:0000313" key="3">
    <source>
        <dbReference type="Proteomes" id="UP000030103"/>
    </source>
</evidence>
<dbReference type="RefSeq" id="WP_036873617.1">
    <property type="nucleotide sequence ID" value="NZ_JRFA01000014.1"/>
</dbReference>
<dbReference type="STRING" id="28115.HQ47_04380"/>
<dbReference type="Proteomes" id="UP000030103">
    <property type="component" value="Unassembled WGS sequence"/>
</dbReference>
<evidence type="ECO:0000313" key="2">
    <source>
        <dbReference type="EMBL" id="KGN74302.1"/>
    </source>
</evidence>
<dbReference type="EMBL" id="JRFA01000014">
    <property type="protein sequence ID" value="KGN74302.1"/>
    <property type="molecule type" value="Genomic_DNA"/>
</dbReference>
<dbReference type="OrthoDB" id="4378831at2"/>
<reference evidence="2 3" key="1">
    <citation type="submission" date="2014-09" db="EMBL/GenBank/DDBJ databases">
        <title>Draft Genome Sequence of Porphyromonas macacae COT-192_OH2859.</title>
        <authorList>
            <person name="Wallis C."/>
            <person name="Deusch O."/>
            <person name="O'Flynn C."/>
            <person name="Davis I."/>
            <person name="Horsfall A."/>
            <person name="Kirkwood N."/>
            <person name="Harris S."/>
            <person name="Eisen J.A."/>
            <person name="Coil D.A."/>
            <person name="Darling A.E."/>
            <person name="Jospin G."/>
            <person name="Alexiev A."/>
        </authorList>
    </citation>
    <scope>NUCLEOTIDE SEQUENCE [LARGE SCALE GENOMIC DNA]</scope>
    <source>
        <strain evidence="3">COT-192 OH2859</strain>
    </source>
</reference>
<evidence type="ECO:0000259" key="1">
    <source>
        <dbReference type="Pfam" id="PF09994"/>
    </source>
</evidence>
<organism evidence="2 3">
    <name type="scientific">Porphyromonas macacae</name>
    <dbReference type="NCBI Taxonomy" id="28115"/>
    <lineage>
        <taxon>Bacteria</taxon>
        <taxon>Pseudomonadati</taxon>
        <taxon>Bacteroidota</taxon>
        <taxon>Bacteroidia</taxon>
        <taxon>Bacteroidales</taxon>
        <taxon>Porphyromonadaceae</taxon>
        <taxon>Porphyromonas</taxon>
    </lineage>
</organism>
<comment type="caution">
    <text evidence="2">The sequence shown here is derived from an EMBL/GenBank/DDBJ whole genome shotgun (WGS) entry which is preliminary data.</text>
</comment>
<protein>
    <recommendedName>
        <fullName evidence="1">T6SS Phospholipase effector Tle1-like catalytic domain-containing protein</fullName>
    </recommendedName>
</protein>
<dbReference type="AlphaFoldDB" id="A0A0A2E9J2"/>
<name>A0A0A2E9J2_9PORP</name>
<keyword evidence="3" id="KW-1185">Reference proteome</keyword>
<proteinExistence type="predicted"/>
<dbReference type="InterPro" id="IPR018712">
    <property type="entry name" value="Tle1-like_cat"/>
</dbReference>
<sequence>MSSFVYNAGTYTEVEKDILTLEFGLFFDGTNNNKLHTDARKLKKLKTSRQTPAAQKELMRLNRTYDKRRQEELQNIYDENTESESSYESDHTNVARMFLHTEDKTYAIYIEGIGTKNEQTDSTQGYAYGRFGTGVVAKVKKGTEELAERIKKKFDDAIKGKNNKNHVVKSLDLTLDVFGFSRGAAAARHFLYQLTLLPQKHQIILPVSTPGTFNEVTVIRPKYGFLGEKLQEIGFHEDFINKINIKVRFAGLYDTVASYDNSWRLIPNFSKGIKELHLDTLGNPQLIVHFTAMDECRKNFALTRVKHANKIEKNLPGVHSDIGGSYDCDGIEPIEKCILGENKASLKELEHLRQWFIDEGWYQDKEIKAYDSIWPVNNQLIGERHGPDSGPNSGTGLTGAYSYLILGWMCDYASFCIENKNIRYEDIVLYYDFTALDDSKKTLSQVKKFLEHNTFKALKEAQKQTMLPFPGLKIQRLLMRKEAALLSEHDTVKEWKLIGDKVTTEKNTDPASPGVINMDGVTITAYQSDMLLKRLRNCFLHQSAHYKPSLFGLVHPHEPAPGRIRPVLPG</sequence>
<accession>A0A0A2E9J2</accession>
<gene>
    <name evidence="2" type="ORF">HQ47_04380</name>
</gene>
<feature type="domain" description="T6SS Phospholipase effector Tle1-like catalytic" evidence="1">
    <location>
        <begin position="84"/>
        <end position="328"/>
    </location>
</feature>